<dbReference type="PANTHER" id="PTHR36451">
    <property type="entry name" value="PAPS-DEPENDENT SULFOTRANSFERASE STF3"/>
    <property type="match status" value="1"/>
</dbReference>
<dbReference type="PATRIC" id="fig|582515.4.peg.538"/>
<keyword evidence="1" id="KW-0808">Transferase</keyword>
<dbReference type="eggNOG" id="ENOG502Z7IQ">
    <property type="taxonomic scope" value="Bacteria"/>
</dbReference>
<dbReference type="Gene3D" id="3.40.50.300">
    <property type="entry name" value="P-loop containing nucleotide triphosphate hydrolases"/>
    <property type="match status" value="1"/>
</dbReference>
<dbReference type="Proteomes" id="UP000016960">
    <property type="component" value="Unassembled WGS sequence"/>
</dbReference>
<accession>U5DSU5</accession>
<dbReference type="EMBL" id="ASSJ01000007">
    <property type="protein sequence ID" value="ERN42760.1"/>
    <property type="molecule type" value="Genomic_DNA"/>
</dbReference>
<dbReference type="PANTHER" id="PTHR36451:SF1">
    <property type="entry name" value="OMEGA-HYDROXY-BETA-DIHYDROMENAQUINONE-9 SULFOTRANSFERASE STF3"/>
    <property type="match status" value="1"/>
</dbReference>
<protein>
    <submittedName>
        <fullName evidence="1">Sulfotransferase domain protein</fullName>
    </submittedName>
</protein>
<dbReference type="InParanoid" id="U5DSU5"/>
<dbReference type="AlphaFoldDB" id="U5DSU5"/>
<proteinExistence type="predicted"/>
<evidence type="ECO:0000313" key="2">
    <source>
        <dbReference type="Proteomes" id="UP000016960"/>
    </source>
</evidence>
<dbReference type="InterPro" id="IPR027417">
    <property type="entry name" value="P-loop_NTPase"/>
</dbReference>
<comment type="caution">
    <text evidence="1">The sequence shown here is derived from an EMBL/GenBank/DDBJ whole genome shotgun (WGS) entry which is preliminary data.</text>
</comment>
<dbReference type="InterPro" id="IPR052736">
    <property type="entry name" value="Stf3_sulfotransferase"/>
</dbReference>
<evidence type="ECO:0000313" key="1">
    <source>
        <dbReference type="EMBL" id="ERN42760.1"/>
    </source>
</evidence>
<dbReference type="GO" id="GO:0016740">
    <property type="term" value="F:transferase activity"/>
    <property type="evidence" value="ECO:0007669"/>
    <property type="project" value="UniProtKB-KW"/>
</dbReference>
<organism evidence="1 2">
    <name type="scientific">Rubidibacter lacunae KORDI 51-2</name>
    <dbReference type="NCBI Taxonomy" id="582515"/>
    <lineage>
        <taxon>Bacteria</taxon>
        <taxon>Bacillati</taxon>
        <taxon>Cyanobacteriota</taxon>
        <taxon>Cyanophyceae</taxon>
        <taxon>Oscillatoriophycideae</taxon>
        <taxon>Chroococcales</taxon>
        <taxon>Aphanothecaceae</taxon>
        <taxon>Rubidibacter</taxon>
    </lineage>
</organism>
<gene>
    <name evidence="1" type="ORF">KR51_00004730</name>
</gene>
<dbReference type="RefSeq" id="WP_022604343.1">
    <property type="nucleotide sequence ID" value="NZ_ASSJ01000007.1"/>
</dbReference>
<dbReference type="STRING" id="582515.KR51_00004730"/>
<sequence length="364" mass="41877">MKPRLLHPLMGSDVGTLVRVLARNGFVPIAQLPHVSLAMATAVLRSPFTLLERAIVAGRGSDMPPPVFIIGHWRSGTTFLYNFLSRSPEFAYVSPLATGLPWDFLTLASLLRPFLEKLLPSGRYIDRVKVQPDSPQEDEIALANMQTVSFYHGLYFPKHFRAQFNAGIFFEGCSPEAIETWQQVATLFFRKLYLQTGKRPLIKNPVYTARVAMLRSLFPGAKFVHIYRNPYVVFQSMRNFYRALFVQLALQPYGDVDIDEVVVQTYPRMLDALYSDVADLSPNEFIELRFEDFERDPLSHVEKIYAALAIGDFAAERSHFQTYLDAQETYRKNHYRFADEDNALVRQHWGRYCERWGYQPPGES</sequence>
<dbReference type="Pfam" id="PF13469">
    <property type="entry name" value="Sulfotransfer_3"/>
    <property type="match status" value="1"/>
</dbReference>
<reference evidence="1 2" key="1">
    <citation type="submission" date="2013-05" db="EMBL/GenBank/DDBJ databases">
        <title>Draft genome sequence of Rubidibacter lacunae KORDI 51-2.</title>
        <authorList>
            <person name="Choi D.H."/>
            <person name="Noh J.H."/>
            <person name="Kwon K.-K."/>
            <person name="Lee J.-H."/>
            <person name="Ryu J.-Y."/>
        </authorList>
    </citation>
    <scope>NUCLEOTIDE SEQUENCE [LARGE SCALE GENOMIC DNA]</scope>
    <source>
        <strain evidence="1 2">KORDI 51-2</strain>
    </source>
</reference>
<keyword evidence="2" id="KW-1185">Reference proteome</keyword>
<name>U5DSU5_9CHRO</name>
<dbReference type="SUPFAM" id="SSF52540">
    <property type="entry name" value="P-loop containing nucleoside triphosphate hydrolases"/>
    <property type="match status" value="1"/>
</dbReference>